<comment type="caution">
    <text evidence="3">The sequence shown here is derived from an EMBL/GenBank/DDBJ whole genome shotgun (WGS) entry which is preliminary data.</text>
</comment>
<sequence length="193" mass="21710">MHSLRRELSEGLRPLHETFVALIRLFGSKGHATRGLEILAAMEKLNFDIRQAWLVLIEELVRSNHLEDANKVFLKGAKGGLRATDELYDLLIEEDCKAGDHSNALTIAYEMEAAGRMATTYHFNCLLSVQATCGIPEIAFATFENMEYGEGAEEICKAPVAMLDLQKLYKIKMDTSAHVLYLFMERRPNGLMS</sequence>
<dbReference type="EMBL" id="CAUOFW020000836">
    <property type="protein sequence ID" value="CAK9137731.1"/>
    <property type="molecule type" value="Genomic_DNA"/>
</dbReference>
<evidence type="ECO:0000313" key="3">
    <source>
        <dbReference type="EMBL" id="CAK9137731.1"/>
    </source>
</evidence>
<evidence type="ECO:0008006" key="5">
    <source>
        <dbReference type="Google" id="ProtNLM"/>
    </source>
</evidence>
<organism evidence="3 4">
    <name type="scientific">Ilex paraguariensis</name>
    <name type="common">yerba mate</name>
    <dbReference type="NCBI Taxonomy" id="185542"/>
    <lineage>
        <taxon>Eukaryota</taxon>
        <taxon>Viridiplantae</taxon>
        <taxon>Streptophyta</taxon>
        <taxon>Embryophyta</taxon>
        <taxon>Tracheophyta</taxon>
        <taxon>Spermatophyta</taxon>
        <taxon>Magnoliopsida</taxon>
        <taxon>eudicotyledons</taxon>
        <taxon>Gunneridae</taxon>
        <taxon>Pentapetalae</taxon>
        <taxon>asterids</taxon>
        <taxon>campanulids</taxon>
        <taxon>Aquifoliales</taxon>
        <taxon>Aquifoliaceae</taxon>
        <taxon>Ilex</taxon>
    </lineage>
</organism>
<comment type="similarity">
    <text evidence="1">Belongs to the PPR family. P subfamily.</text>
</comment>
<protein>
    <recommendedName>
        <fullName evidence="5">Pentatricopeptide repeat-containing protein</fullName>
    </recommendedName>
</protein>
<reference evidence="3 4" key="1">
    <citation type="submission" date="2024-02" db="EMBL/GenBank/DDBJ databases">
        <authorList>
            <person name="Vignale AGUSTIN F."/>
            <person name="Sosa J E."/>
            <person name="Modenutti C."/>
        </authorList>
    </citation>
    <scope>NUCLEOTIDE SEQUENCE [LARGE SCALE GENOMIC DNA]</scope>
</reference>
<accession>A0ABC8QY93</accession>
<keyword evidence="4" id="KW-1185">Reference proteome</keyword>
<keyword evidence="2" id="KW-0677">Repeat</keyword>
<name>A0ABC8QY93_9AQUA</name>
<gene>
    <name evidence="3" type="ORF">ILEXP_LOCUS4776</name>
</gene>
<dbReference type="InterPro" id="IPR002885">
    <property type="entry name" value="PPR_rpt"/>
</dbReference>
<dbReference type="AlphaFoldDB" id="A0ABC8QY93"/>
<dbReference type="Pfam" id="PF01535">
    <property type="entry name" value="PPR"/>
    <property type="match status" value="1"/>
</dbReference>
<evidence type="ECO:0000256" key="1">
    <source>
        <dbReference type="ARBA" id="ARBA00007626"/>
    </source>
</evidence>
<dbReference type="PANTHER" id="PTHR47447:SF25">
    <property type="entry name" value="SAP DOMAIN-CONTAINING PROTEIN"/>
    <property type="match status" value="1"/>
</dbReference>
<evidence type="ECO:0000256" key="2">
    <source>
        <dbReference type="ARBA" id="ARBA00022737"/>
    </source>
</evidence>
<dbReference type="PANTHER" id="PTHR47447">
    <property type="entry name" value="OS03G0856100 PROTEIN"/>
    <property type="match status" value="1"/>
</dbReference>
<dbReference type="InterPro" id="IPR011990">
    <property type="entry name" value="TPR-like_helical_dom_sf"/>
</dbReference>
<dbReference type="Gene3D" id="1.25.40.10">
    <property type="entry name" value="Tetratricopeptide repeat domain"/>
    <property type="match status" value="1"/>
</dbReference>
<evidence type="ECO:0000313" key="4">
    <source>
        <dbReference type="Proteomes" id="UP001642360"/>
    </source>
</evidence>
<dbReference type="Proteomes" id="UP001642360">
    <property type="component" value="Unassembled WGS sequence"/>
</dbReference>
<proteinExistence type="inferred from homology"/>